<evidence type="ECO:0000313" key="19">
    <source>
        <dbReference type="EMBL" id="MCL6269099.1"/>
    </source>
</evidence>
<dbReference type="EMBL" id="JAMFLX010000004">
    <property type="protein sequence ID" value="MCL6269099.1"/>
    <property type="molecule type" value="Genomic_DNA"/>
</dbReference>
<keyword evidence="11 17" id="KW-0067">ATP-binding</keyword>
<keyword evidence="13 16" id="KW-0573">Peptidoglycan synthesis</keyword>
<dbReference type="InterPro" id="IPR016185">
    <property type="entry name" value="PreATP-grasp_dom_sf"/>
</dbReference>
<dbReference type="InterPro" id="IPR013815">
    <property type="entry name" value="ATP_grasp_subdomain_1"/>
</dbReference>
<dbReference type="InterPro" id="IPR005905">
    <property type="entry name" value="D_ala_D_ala"/>
</dbReference>
<comment type="caution">
    <text evidence="19">The sequence shown here is derived from an EMBL/GenBank/DDBJ whole genome shotgun (WGS) entry which is preliminary data.</text>
</comment>
<dbReference type="Pfam" id="PF07478">
    <property type="entry name" value="Dala_Dala_lig_C"/>
    <property type="match status" value="1"/>
</dbReference>
<evidence type="ECO:0000256" key="8">
    <source>
        <dbReference type="ARBA" id="ARBA00022490"/>
    </source>
</evidence>
<accession>A0ABT0PCM4</accession>
<keyword evidence="10 17" id="KW-0547">Nucleotide-binding</keyword>
<evidence type="ECO:0000259" key="18">
    <source>
        <dbReference type="PROSITE" id="PS50975"/>
    </source>
</evidence>
<evidence type="ECO:0000256" key="12">
    <source>
        <dbReference type="ARBA" id="ARBA00022960"/>
    </source>
</evidence>
<evidence type="ECO:0000256" key="13">
    <source>
        <dbReference type="ARBA" id="ARBA00022984"/>
    </source>
</evidence>
<evidence type="ECO:0000256" key="6">
    <source>
        <dbReference type="ARBA" id="ARBA00010871"/>
    </source>
</evidence>
<name>A0ABT0PCM4_9GAMM</name>
<feature type="domain" description="ATP-grasp" evidence="18">
    <location>
        <begin position="104"/>
        <end position="307"/>
    </location>
</feature>
<dbReference type="SUPFAM" id="SSF52440">
    <property type="entry name" value="PreATP-grasp domain"/>
    <property type="match status" value="1"/>
</dbReference>
<dbReference type="NCBIfam" id="NF002378">
    <property type="entry name" value="PRK01372.1"/>
    <property type="match status" value="1"/>
</dbReference>
<dbReference type="Gene3D" id="3.30.1490.20">
    <property type="entry name" value="ATP-grasp fold, A domain"/>
    <property type="match status" value="1"/>
</dbReference>
<dbReference type="Proteomes" id="UP001203338">
    <property type="component" value="Unassembled WGS sequence"/>
</dbReference>
<keyword evidence="14 16" id="KW-0961">Cell wall biogenesis/degradation</keyword>
<comment type="similarity">
    <text evidence="6 16">Belongs to the D-alanine--D-alanine ligase family.</text>
</comment>
<keyword evidence="9 16" id="KW-0436">Ligase</keyword>
<dbReference type="PROSITE" id="PS50975">
    <property type="entry name" value="ATP_GRASP"/>
    <property type="match status" value="1"/>
</dbReference>
<dbReference type="PANTHER" id="PTHR23132">
    <property type="entry name" value="D-ALANINE--D-ALANINE LIGASE"/>
    <property type="match status" value="1"/>
</dbReference>
<evidence type="ECO:0000256" key="3">
    <source>
        <dbReference type="ARBA" id="ARBA00003921"/>
    </source>
</evidence>
<comment type="catalytic activity">
    <reaction evidence="15 16">
        <text>2 D-alanine + ATP = D-alanyl-D-alanine + ADP + phosphate + H(+)</text>
        <dbReference type="Rhea" id="RHEA:11224"/>
        <dbReference type="ChEBI" id="CHEBI:15378"/>
        <dbReference type="ChEBI" id="CHEBI:30616"/>
        <dbReference type="ChEBI" id="CHEBI:43474"/>
        <dbReference type="ChEBI" id="CHEBI:57416"/>
        <dbReference type="ChEBI" id="CHEBI:57822"/>
        <dbReference type="ChEBI" id="CHEBI:456216"/>
        <dbReference type="EC" id="6.3.2.4"/>
    </reaction>
</comment>
<dbReference type="InterPro" id="IPR000291">
    <property type="entry name" value="D-Ala_lig_Van_CS"/>
</dbReference>
<keyword evidence="12 16" id="KW-0133">Cell shape</keyword>
<dbReference type="Pfam" id="PF01820">
    <property type="entry name" value="Dala_Dala_lig_N"/>
    <property type="match status" value="1"/>
</dbReference>
<evidence type="ECO:0000256" key="5">
    <source>
        <dbReference type="ARBA" id="ARBA00004752"/>
    </source>
</evidence>
<dbReference type="RefSeq" id="WP_249697974.1">
    <property type="nucleotide sequence ID" value="NZ_JAMFLX010000004.1"/>
</dbReference>
<evidence type="ECO:0000256" key="17">
    <source>
        <dbReference type="PROSITE-ProRule" id="PRU00409"/>
    </source>
</evidence>
<evidence type="ECO:0000256" key="2">
    <source>
        <dbReference type="ARBA" id="ARBA00001946"/>
    </source>
</evidence>
<organism evidence="19 20">
    <name type="scientific">Parendozoicomonas callyspongiae</name>
    <dbReference type="NCBI Taxonomy" id="2942213"/>
    <lineage>
        <taxon>Bacteria</taxon>
        <taxon>Pseudomonadati</taxon>
        <taxon>Pseudomonadota</taxon>
        <taxon>Gammaproteobacteria</taxon>
        <taxon>Oceanospirillales</taxon>
        <taxon>Endozoicomonadaceae</taxon>
        <taxon>Parendozoicomonas</taxon>
    </lineage>
</organism>
<dbReference type="PIRSF" id="PIRSF039102">
    <property type="entry name" value="Ddl/VanB"/>
    <property type="match status" value="1"/>
</dbReference>
<evidence type="ECO:0000256" key="7">
    <source>
        <dbReference type="ARBA" id="ARBA00012216"/>
    </source>
</evidence>
<dbReference type="PROSITE" id="PS00844">
    <property type="entry name" value="DALA_DALA_LIGASE_2"/>
    <property type="match status" value="1"/>
</dbReference>
<reference evidence="19 20" key="1">
    <citation type="submission" date="2022-05" db="EMBL/GenBank/DDBJ databases">
        <authorList>
            <person name="Park J.-S."/>
        </authorList>
    </citation>
    <scope>NUCLEOTIDE SEQUENCE [LARGE SCALE GENOMIC DNA]</scope>
    <source>
        <strain evidence="19 20">2012CJ34-2</strain>
    </source>
</reference>
<dbReference type="InterPro" id="IPR011127">
    <property type="entry name" value="Dala_Dala_lig_N"/>
</dbReference>
<evidence type="ECO:0000256" key="15">
    <source>
        <dbReference type="ARBA" id="ARBA00047614"/>
    </source>
</evidence>
<keyword evidence="8 16" id="KW-0963">Cytoplasm</keyword>
<evidence type="ECO:0000256" key="10">
    <source>
        <dbReference type="ARBA" id="ARBA00022741"/>
    </source>
</evidence>
<proteinExistence type="inferred from homology"/>
<evidence type="ECO:0000256" key="4">
    <source>
        <dbReference type="ARBA" id="ARBA00004496"/>
    </source>
</evidence>
<evidence type="ECO:0000256" key="16">
    <source>
        <dbReference type="HAMAP-Rule" id="MF_00047"/>
    </source>
</evidence>
<comment type="cofactor">
    <cofactor evidence="2">
        <name>Mg(2+)</name>
        <dbReference type="ChEBI" id="CHEBI:18420"/>
    </cofactor>
</comment>
<dbReference type="PROSITE" id="PS00843">
    <property type="entry name" value="DALA_DALA_LIGASE_1"/>
    <property type="match status" value="1"/>
</dbReference>
<comment type="subcellular location">
    <subcellularLocation>
        <location evidence="4 16">Cytoplasm</location>
    </subcellularLocation>
</comment>
<dbReference type="PANTHER" id="PTHR23132:SF23">
    <property type="entry name" value="D-ALANINE--D-ALANINE LIGASE B"/>
    <property type="match status" value="1"/>
</dbReference>
<comment type="function">
    <text evidence="3 16">Cell wall formation.</text>
</comment>
<comment type="pathway">
    <text evidence="5 16">Cell wall biogenesis; peptidoglycan biosynthesis.</text>
</comment>
<keyword evidence="20" id="KW-1185">Reference proteome</keyword>
<evidence type="ECO:0000313" key="20">
    <source>
        <dbReference type="Proteomes" id="UP001203338"/>
    </source>
</evidence>
<dbReference type="SUPFAM" id="SSF56059">
    <property type="entry name" value="Glutathione synthetase ATP-binding domain-like"/>
    <property type="match status" value="1"/>
</dbReference>
<comment type="cofactor">
    <cofactor evidence="1">
        <name>Mn(2+)</name>
        <dbReference type="ChEBI" id="CHEBI:29035"/>
    </cofactor>
</comment>
<evidence type="ECO:0000256" key="14">
    <source>
        <dbReference type="ARBA" id="ARBA00023316"/>
    </source>
</evidence>
<gene>
    <name evidence="16" type="primary">ddl</name>
    <name evidence="19" type="ORF">M3P05_03970</name>
</gene>
<dbReference type="GO" id="GO:0008716">
    <property type="term" value="F:D-alanine-D-alanine ligase activity"/>
    <property type="evidence" value="ECO:0007669"/>
    <property type="project" value="UniProtKB-EC"/>
</dbReference>
<evidence type="ECO:0000256" key="1">
    <source>
        <dbReference type="ARBA" id="ARBA00001936"/>
    </source>
</evidence>
<sequence>MPGSQLVVVILCGGRSPEATVSRLSAGRIQGVLARHYDNLHVLELDRHVATELERIKPDVVFPLLHGPYGEDGTIQGLLDTLEIPYIGSGVHPSAICMDKHFTKRLLEPLGVALARSILVRREEGLDRGVDNAIQALSFPVVVKPRSLGSTIAIRVAHNREELLEHAQTAFDLEPHILIEEFIPGREVTVSIIERPTPVVMPVLEIRTPNQVWYDYDHKYTPGLCEHLIPAPIPEEQYQYCQDWALKIHHELGLRDLSRTDFMVPEEGDPVFLEVNTMPGMTPTSLLPDAVENFGLSILDMAMELINNAITRGPRP</sequence>
<dbReference type="NCBIfam" id="TIGR01205">
    <property type="entry name" value="D_ala_D_alaTIGR"/>
    <property type="match status" value="1"/>
</dbReference>
<dbReference type="EC" id="6.3.2.4" evidence="7 16"/>
<dbReference type="InterPro" id="IPR011095">
    <property type="entry name" value="Dala_Dala_lig_C"/>
</dbReference>
<dbReference type="InterPro" id="IPR011761">
    <property type="entry name" value="ATP-grasp"/>
</dbReference>
<evidence type="ECO:0000256" key="9">
    <source>
        <dbReference type="ARBA" id="ARBA00022598"/>
    </source>
</evidence>
<protein>
    <recommendedName>
        <fullName evidence="7 16">D-alanine--D-alanine ligase</fullName>
        <ecNumber evidence="7 16">6.3.2.4</ecNumber>
    </recommendedName>
    <alternativeName>
        <fullName evidence="16">D-Ala-D-Ala ligase</fullName>
    </alternativeName>
    <alternativeName>
        <fullName evidence="16">D-alanylalanine synthetase</fullName>
    </alternativeName>
</protein>
<dbReference type="HAMAP" id="MF_00047">
    <property type="entry name" value="Dala_Dala_lig"/>
    <property type="match status" value="1"/>
</dbReference>
<evidence type="ECO:0000256" key="11">
    <source>
        <dbReference type="ARBA" id="ARBA00022840"/>
    </source>
</evidence>
<dbReference type="Gene3D" id="3.30.470.20">
    <property type="entry name" value="ATP-grasp fold, B domain"/>
    <property type="match status" value="1"/>
</dbReference>
<dbReference type="Gene3D" id="3.40.50.20">
    <property type="match status" value="1"/>
</dbReference>